<dbReference type="AlphaFoldDB" id="A0A917QVZ2"/>
<dbReference type="EMBL" id="BMNT01000005">
    <property type="protein sequence ID" value="GGK70357.1"/>
    <property type="molecule type" value="Genomic_DNA"/>
</dbReference>
<dbReference type="Pfam" id="PF13581">
    <property type="entry name" value="HATPase_c_2"/>
    <property type="match status" value="1"/>
</dbReference>
<dbReference type="CDD" id="cd16936">
    <property type="entry name" value="HATPase_RsbW-like"/>
    <property type="match status" value="1"/>
</dbReference>
<organism evidence="3 4">
    <name type="scientific">Sphaerisporangium melleum</name>
    <dbReference type="NCBI Taxonomy" id="321316"/>
    <lineage>
        <taxon>Bacteria</taxon>
        <taxon>Bacillati</taxon>
        <taxon>Actinomycetota</taxon>
        <taxon>Actinomycetes</taxon>
        <taxon>Streptosporangiales</taxon>
        <taxon>Streptosporangiaceae</taxon>
        <taxon>Sphaerisporangium</taxon>
    </lineage>
</organism>
<dbReference type="RefSeq" id="WP_189161895.1">
    <property type="nucleotide sequence ID" value="NZ_BMNT01000005.1"/>
</dbReference>
<dbReference type="GO" id="GO:0004674">
    <property type="term" value="F:protein serine/threonine kinase activity"/>
    <property type="evidence" value="ECO:0007669"/>
    <property type="project" value="UniProtKB-KW"/>
</dbReference>
<gene>
    <name evidence="3" type="ORF">GCM10007964_11620</name>
</gene>
<evidence type="ECO:0000313" key="3">
    <source>
        <dbReference type="EMBL" id="GGK70357.1"/>
    </source>
</evidence>
<dbReference type="InterPro" id="IPR003594">
    <property type="entry name" value="HATPase_dom"/>
</dbReference>
<comment type="caution">
    <text evidence="3">The sequence shown here is derived from an EMBL/GenBank/DDBJ whole genome shotgun (WGS) entry which is preliminary data.</text>
</comment>
<dbReference type="PANTHER" id="PTHR35526">
    <property type="entry name" value="ANTI-SIGMA-F FACTOR RSBW-RELATED"/>
    <property type="match status" value="1"/>
</dbReference>
<reference evidence="3" key="2">
    <citation type="submission" date="2020-09" db="EMBL/GenBank/DDBJ databases">
        <authorList>
            <person name="Sun Q."/>
            <person name="Ohkuma M."/>
        </authorList>
    </citation>
    <scope>NUCLEOTIDE SEQUENCE</scope>
    <source>
        <strain evidence="3">JCM 13064</strain>
    </source>
</reference>
<dbReference type="Gene3D" id="3.30.565.10">
    <property type="entry name" value="Histidine kinase-like ATPase, C-terminal domain"/>
    <property type="match status" value="1"/>
</dbReference>
<protein>
    <recommendedName>
        <fullName evidence="2">Histidine kinase/HSP90-like ATPase domain-containing protein</fullName>
    </recommendedName>
</protein>
<keyword evidence="1" id="KW-0418">Kinase</keyword>
<evidence type="ECO:0000256" key="1">
    <source>
        <dbReference type="ARBA" id="ARBA00022527"/>
    </source>
</evidence>
<dbReference type="PANTHER" id="PTHR35526:SF3">
    <property type="entry name" value="ANTI-SIGMA-F FACTOR RSBW"/>
    <property type="match status" value="1"/>
</dbReference>
<dbReference type="InterPro" id="IPR050267">
    <property type="entry name" value="Anti-sigma-factor_SerPK"/>
</dbReference>
<accession>A0A917QVZ2</accession>
<keyword evidence="4" id="KW-1185">Reference proteome</keyword>
<name>A0A917QVZ2_9ACTN</name>
<feature type="domain" description="Histidine kinase/HSP90-like ATPase" evidence="2">
    <location>
        <begin position="16"/>
        <end position="124"/>
    </location>
</feature>
<dbReference type="Proteomes" id="UP000645217">
    <property type="component" value="Unassembled WGS sequence"/>
</dbReference>
<dbReference type="SUPFAM" id="SSF55874">
    <property type="entry name" value="ATPase domain of HSP90 chaperone/DNA topoisomerase II/histidine kinase"/>
    <property type="match status" value="1"/>
</dbReference>
<dbReference type="InterPro" id="IPR036890">
    <property type="entry name" value="HATPase_C_sf"/>
</dbReference>
<sequence length="135" mass="14425">MAVGRLLGVTELTGSPESVGRAREYVRRKLGDAHPAVDDVTLLVSEVVTNAILHSDSGDGGTVTLALTDCDEYVHVDVVDAGGRGAPRLCGESLAEGGRGLMLVDLISERWDVRADEAGRTVWFDVKYKQDGDDL</sequence>
<proteinExistence type="predicted"/>
<keyword evidence="1" id="KW-0808">Transferase</keyword>
<reference evidence="3" key="1">
    <citation type="journal article" date="2014" name="Int. J. Syst. Evol. Microbiol.">
        <title>Complete genome sequence of Corynebacterium casei LMG S-19264T (=DSM 44701T), isolated from a smear-ripened cheese.</title>
        <authorList>
            <consortium name="US DOE Joint Genome Institute (JGI-PGF)"/>
            <person name="Walter F."/>
            <person name="Albersmeier A."/>
            <person name="Kalinowski J."/>
            <person name="Ruckert C."/>
        </authorList>
    </citation>
    <scope>NUCLEOTIDE SEQUENCE</scope>
    <source>
        <strain evidence="3">JCM 13064</strain>
    </source>
</reference>
<keyword evidence="1" id="KW-0723">Serine/threonine-protein kinase</keyword>
<evidence type="ECO:0000259" key="2">
    <source>
        <dbReference type="Pfam" id="PF13581"/>
    </source>
</evidence>
<evidence type="ECO:0000313" key="4">
    <source>
        <dbReference type="Proteomes" id="UP000645217"/>
    </source>
</evidence>